<protein>
    <recommendedName>
        <fullName evidence="4">CU044_5270 family protein</fullName>
    </recommendedName>
</protein>
<proteinExistence type="predicted"/>
<dbReference type="InterPro" id="IPR047789">
    <property type="entry name" value="CU044_5270-like"/>
</dbReference>
<name>A0A2T0KDQ8_9ACTN</name>
<reference evidence="2 3" key="1">
    <citation type="submission" date="2018-03" db="EMBL/GenBank/DDBJ databases">
        <title>Genomic Encyclopedia of Archaeal and Bacterial Type Strains, Phase II (KMG-II): from individual species to whole genera.</title>
        <authorList>
            <person name="Goeker M."/>
        </authorList>
    </citation>
    <scope>NUCLEOTIDE SEQUENCE [LARGE SCALE GENOMIC DNA]</scope>
    <source>
        <strain evidence="2 3">DSM 43146</strain>
    </source>
</reference>
<dbReference type="EMBL" id="PVMZ01000006">
    <property type="protein sequence ID" value="PRX21410.1"/>
    <property type="molecule type" value="Genomic_DNA"/>
</dbReference>
<dbReference type="NCBIfam" id="NF038083">
    <property type="entry name" value="CU044_5270_fam"/>
    <property type="match status" value="1"/>
</dbReference>
<keyword evidence="3" id="KW-1185">Reference proteome</keyword>
<dbReference type="OrthoDB" id="3612087at2"/>
<sequence>MNDLDLMAGFRAGVAPPVPGALDAARDRLMSEAAGPDRRRGRLRFRHLAPVAAAVAAVVTVSSLLLRPSAPGTPSAEAAAVLRLAAAGARGAPALAARPDQFVYIHSIQGGATFHFDTANGVETFTPPVERERWDWSSVDGTRGAHIRQKSLEPGKDEPGADWEQAFPPCTTDRVTDCDSDVGYPRDLPTDAAAMRERLYGTPRGDNPADQGAFTTIGDIMRSHYVTPDAAAAMFEAAATIPGVTLVPGAVDTAGRQGVAVSRLERGSRRELIFEEGTYRYLGEREVATADHPAAPEGAVISYRVQLEVAIVDRTKQLP</sequence>
<evidence type="ECO:0008006" key="4">
    <source>
        <dbReference type="Google" id="ProtNLM"/>
    </source>
</evidence>
<gene>
    <name evidence="2" type="ORF">CLV67_106190</name>
</gene>
<accession>A0A2T0KDQ8</accession>
<organism evidence="2 3">
    <name type="scientific">Actinoplanes italicus</name>
    <dbReference type="NCBI Taxonomy" id="113567"/>
    <lineage>
        <taxon>Bacteria</taxon>
        <taxon>Bacillati</taxon>
        <taxon>Actinomycetota</taxon>
        <taxon>Actinomycetes</taxon>
        <taxon>Micromonosporales</taxon>
        <taxon>Micromonosporaceae</taxon>
        <taxon>Actinoplanes</taxon>
    </lineage>
</organism>
<evidence type="ECO:0000313" key="3">
    <source>
        <dbReference type="Proteomes" id="UP000239415"/>
    </source>
</evidence>
<comment type="caution">
    <text evidence="2">The sequence shown here is derived from an EMBL/GenBank/DDBJ whole genome shotgun (WGS) entry which is preliminary data.</text>
</comment>
<feature type="region of interest" description="Disordered" evidence="1">
    <location>
        <begin position="151"/>
        <end position="174"/>
    </location>
</feature>
<evidence type="ECO:0000313" key="2">
    <source>
        <dbReference type="EMBL" id="PRX21410.1"/>
    </source>
</evidence>
<dbReference type="Proteomes" id="UP000239415">
    <property type="component" value="Unassembled WGS sequence"/>
</dbReference>
<dbReference type="RefSeq" id="WP_106319476.1">
    <property type="nucleotide sequence ID" value="NZ_BOMO01000003.1"/>
</dbReference>
<dbReference type="AlphaFoldDB" id="A0A2T0KDQ8"/>
<evidence type="ECO:0000256" key="1">
    <source>
        <dbReference type="SAM" id="MobiDB-lite"/>
    </source>
</evidence>